<evidence type="ECO:0000313" key="2">
    <source>
        <dbReference type="EMBL" id="KAJ7773787.1"/>
    </source>
</evidence>
<evidence type="ECO:0000256" key="1">
    <source>
        <dbReference type="SAM" id="Phobius"/>
    </source>
</evidence>
<keyword evidence="1" id="KW-0812">Transmembrane</keyword>
<feature type="transmembrane region" description="Helical" evidence="1">
    <location>
        <begin position="64"/>
        <end position="83"/>
    </location>
</feature>
<name>A0AAD7JXC1_9AGAR</name>
<dbReference type="Proteomes" id="UP001215598">
    <property type="component" value="Unassembled WGS sequence"/>
</dbReference>
<dbReference type="EMBL" id="JARKIB010000012">
    <property type="protein sequence ID" value="KAJ7773787.1"/>
    <property type="molecule type" value="Genomic_DNA"/>
</dbReference>
<feature type="transmembrane region" description="Helical" evidence="1">
    <location>
        <begin position="27"/>
        <end position="44"/>
    </location>
</feature>
<evidence type="ECO:0000313" key="3">
    <source>
        <dbReference type="Proteomes" id="UP001215598"/>
    </source>
</evidence>
<keyword evidence="1" id="KW-1133">Transmembrane helix</keyword>
<keyword evidence="1" id="KW-0472">Membrane</keyword>
<organism evidence="2 3">
    <name type="scientific">Mycena metata</name>
    <dbReference type="NCBI Taxonomy" id="1033252"/>
    <lineage>
        <taxon>Eukaryota</taxon>
        <taxon>Fungi</taxon>
        <taxon>Dikarya</taxon>
        <taxon>Basidiomycota</taxon>
        <taxon>Agaricomycotina</taxon>
        <taxon>Agaricomycetes</taxon>
        <taxon>Agaricomycetidae</taxon>
        <taxon>Agaricales</taxon>
        <taxon>Marasmiineae</taxon>
        <taxon>Mycenaceae</taxon>
        <taxon>Mycena</taxon>
    </lineage>
</organism>
<proteinExistence type="predicted"/>
<sequence>MCSSPSNSLPSRPSRALYRCGYIRPDFLFLLRLVPFAIGAWRFARPQSPRAHSHRTAVLDRWCGIGVIISIVALLVLIHHIFLRASSRVSVRFCFLCGDSVLDALLSSHLRLS</sequence>
<dbReference type="AlphaFoldDB" id="A0AAD7JXC1"/>
<accession>A0AAD7JXC1</accession>
<gene>
    <name evidence="2" type="ORF">B0H16DRAFT_1509985</name>
</gene>
<comment type="caution">
    <text evidence="2">The sequence shown here is derived from an EMBL/GenBank/DDBJ whole genome shotgun (WGS) entry which is preliminary data.</text>
</comment>
<protein>
    <submittedName>
        <fullName evidence="2">Uncharacterized protein</fullName>
    </submittedName>
</protein>
<reference evidence="2" key="1">
    <citation type="submission" date="2023-03" db="EMBL/GenBank/DDBJ databases">
        <title>Massive genome expansion in bonnet fungi (Mycena s.s.) driven by repeated elements and novel gene families across ecological guilds.</title>
        <authorList>
            <consortium name="Lawrence Berkeley National Laboratory"/>
            <person name="Harder C.B."/>
            <person name="Miyauchi S."/>
            <person name="Viragh M."/>
            <person name="Kuo A."/>
            <person name="Thoen E."/>
            <person name="Andreopoulos B."/>
            <person name="Lu D."/>
            <person name="Skrede I."/>
            <person name="Drula E."/>
            <person name="Henrissat B."/>
            <person name="Morin E."/>
            <person name="Kohler A."/>
            <person name="Barry K."/>
            <person name="LaButti K."/>
            <person name="Morin E."/>
            <person name="Salamov A."/>
            <person name="Lipzen A."/>
            <person name="Mereny Z."/>
            <person name="Hegedus B."/>
            <person name="Baldrian P."/>
            <person name="Stursova M."/>
            <person name="Weitz H."/>
            <person name="Taylor A."/>
            <person name="Grigoriev I.V."/>
            <person name="Nagy L.G."/>
            <person name="Martin F."/>
            <person name="Kauserud H."/>
        </authorList>
    </citation>
    <scope>NUCLEOTIDE SEQUENCE</scope>
    <source>
        <strain evidence="2">CBHHK182m</strain>
    </source>
</reference>
<keyword evidence="3" id="KW-1185">Reference proteome</keyword>